<dbReference type="NCBIfam" id="NF002646">
    <property type="entry name" value="PRK02318.1-2"/>
    <property type="match status" value="1"/>
</dbReference>
<accession>A0AA46AFF0</accession>
<dbReference type="PRINTS" id="PR00084">
    <property type="entry name" value="MTLDHDRGNASE"/>
</dbReference>
<protein>
    <recommendedName>
        <fullName evidence="3 7">Mannitol-1-phosphate 5-dehydrogenase</fullName>
        <ecNumber evidence="2 7">1.1.1.17</ecNumber>
    </recommendedName>
</protein>
<dbReference type="Gene3D" id="1.10.1040.10">
    <property type="entry name" value="N-(1-d-carboxylethyl)-l-norvaline Dehydrogenase, domain 2"/>
    <property type="match status" value="1"/>
</dbReference>
<organism evidence="10 11">
    <name type="scientific">Laceyella tengchongensis</name>
    <dbReference type="NCBI Taxonomy" id="574699"/>
    <lineage>
        <taxon>Bacteria</taxon>
        <taxon>Bacillati</taxon>
        <taxon>Bacillota</taxon>
        <taxon>Bacilli</taxon>
        <taxon>Bacillales</taxon>
        <taxon>Thermoactinomycetaceae</taxon>
        <taxon>Laceyella</taxon>
    </lineage>
</organism>
<evidence type="ECO:0000256" key="4">
    <source>
        <dbReference type="ARBA" id="ARBA00023002"/>
    </source>
</evidence>
<dbReference type="InterPro" id="IPR000669">
    <property type="entry name" value="Mannitol_DH"/>
</dbReference>
<evidence type="ECO:0000256" key="7">
    <source>
        <dbReference type="HAMAP-Rule" id="MF_00196"/>
    </source>
</evidence>
<evidence type="ECO:0000256" key="6">
    <source>
        <dbReference type="ARBA" id="ARBA00048615"/>
    </source>
</evidence>
<gene>
    <name evidence="7" type="primary">mtlD</name>
    <name evidence="10" type="ORF">SAMN06265361_103257</name>
</gene>
<feature type="domain" description="Mannitol dehydrogenase C-terminal" evidence="9">
    <location>
        <begin position="202"/>
        <end position="346"/>
    </location>
</feature>
<dbReference type="HAMAP" id="MF_00196">
    <property type="entry name" value="Mannitol_dehydrog"/>
    <property type="match status" value="1"/>
</dbReference>
<evidence type="ECO:0000259" key="8">
    <source>
        <dbReference type="Pfam" id="PF01232"/>
    </source>
</evidence>
<feature type="domain" description="Mannitol dehydrogenase N-terminal" evidence="8">
    <location>
        <begin position="1"/>
        <end position="195"/>
    </location>
</feature>
<keyword evidence="5 7" id="KW-0520">NAD</keyword>
<dbReference type="InterPro" id="IPR023027">
    <property type="entry name" value="Mannitol_DH_CS"/>
</dbReference>
<dbReference type="PANTHER" id="PTHR30524:SF0">
    <property type="entry name" value="ALTRONATE OXIDOREDUCTASE-RELATED"/>
    <property type="match status" value="1"/>
</dbReference>
<dbReference type="Pfam" id="PF08125">
    <property type="entry name" value="Mannitol_dh_C"/>
    <property type="match status" value="1"/>
</dbReference>
<dbReference type="SUPFAM" id="SSF51735">
    <property type="entry name" value="NAD(P)-binding Rossmann-fold domains"/>
    <property type="match status" value="1"/>
</dbReference>
<name>A0AA46AFF0_9BACL</name>
<evidence type="ECO:0000256" key="1">
    <source>
        <dbReference type="ARBA" id="ARBA00006541"/>
    </source>
</evidence>
<keyword evidence="11" id="KW-1185">Reference proteome</keyword>
<evidence type="ECO:0000313" key="11">
    <source>
        <dbReference type="Proteomes" id="UP001157946"/>
    </source>
</evidence>
<dbReference type="EMBL" id="FXTU01000003">
    <property type="protein sequence ID" value="SMP19100.1"/>
    <property type="molecule type" value="Genomic_DNA"/>
</dbReference>
<dbReference type="InterPro" id="IPR013131">
    <property type="entry name" value="Mannitol_DH_N"/>
</dbReference>
<dbReference type="Proteomes" id="UP001157946">
    <property type="component" value="Unassembled WGS sequence"/>
</dbReference>
<keyword evidence="4 7" id="KW-0560">Oxidoreductase</keyword>
<evidence type="ECO:0000256" key="5">
    <source>
        <dbReference type="ARBA" id="ARBA00023027"/>
    </source>
</evidence>
<dbReference type="EC" id="1.1.1.17" evidence="2 7"/>
<evidence type="ECO:0000313" key="10">
    <source>
        <dbReference type="EMBL" id="SMP19100.1"/>
    </source>
</evidence>
<evidence type="ECO:0000256" key="3">
    <source>
        <dbReference type="ARBA" id="ARBA00016219"/>
    </source>
</evidence>
<dbReference type="NCBIfam" id="NF002652">
    <property type="entry name" value="PRK02318.2-5"/>
    <property type="match status" value="1"/>
</dbReference>
<dbReference type="AlphaFoldDB" id="A0AA46AFF0"/>
<comment type="caution">
    <text evidence="10">The sequence shown here is derived from an EMBL/GenBank/DDBJ whole genome shotgun (WGS) entry which is preliminary data.</text>
</comment>
<dbReference type="GO" id="GO:0008926">
    <property type="term" value="F:mannitol-1-phosphate 5-dehydrogenase activity"/>
    <property type="evidence" value="ECO:0007669"/>
    <property type="project" value="UniProtKB-UniRule"/>
</dbReference>
<dbReference type="Pfam" id="PF01232">
    <property type="entry name" value="Mannitol_dh"/>
    <property type="match status" value="1"/>
</dbReference>
<dbReference type="NCBIfam" id="NF002649">
    <property type="entry name" value="PRK02318.2-1"/>
    <property type="match status" value="1"/>
</dbReference>
<dbReference type="GO" id="GO:0005829">
    <property type="term" value="C:cytosol"/>
    <property type="evidence" value="ECO:0007669"/>
    <property type="project" value="TreeGrafter"/>
</dbReference>
<dbReference type="InterPro" id="IPR023028">
    <property type="entry name" value="Mannitol_1_phos_5_DH"/>
</dbReference>
<comment type="catalytic activity">
    <reaction evidence="6 7">
        <text>D-mannitol 1-phosphate + NAD(+) = beta-D-fructose 6-phosphate + NADH + H(+)</text>
        <dbReference type="Rhea" id="RHEA:19661"/>
        <dbReference type="ChEBI" id="CHEBI:15378"/>
        <dbReference type="ChEBI" id="CHEBI:57540"/>
        <dbReference type="ChEBI" id="CHEBI:57634"/>
        <dbReference type="ChEBI" id="CHEBI:57945"/>
        <dbReference type="ChEBI" id="CHEBI:61381"/>
        <dbReference type="EC" id="1.1.1.17"/>
    </reaction>
</comment>
<feature type="binding site" evidence="7">
    <location>
        <begin position="3"/>
        <end position="14"/>
    </location>
    <ligand>
        <name>NAD(+)</name>
        <dbReference type="ChEBI" id="CHEBI:57540"/>
    </ligand>
</feature>
<evidence type="ECO:0000259" key="9">
    <source>
        <dbReference type="Pfam" id="PF08125"/>
    </source>
</evidence>
<dbReference type="NCBIfam" id="NF002647">
    <property type="entry name" value="PRK02318.1-3"/>
    <property type="match status" value="1"/>
</dbReference>
<dbReference type="RefSeq" id="WP_284724250.1">
    <property type="nucleotide sequence ID" value="NZ_FXTU01000003.1"/>
</dbReference>
<dbReference type="PROSITE" id="PS00974">
    <property type="entry name" value="MANNITOL_DHGENASE"/>
    <property type="match status" value="1"/>
</dbReference>
<sequence>MKALHFGAGNIGRGFIGALLSRAGYEVCFVDVVSELVDEINRRQEYTVEIADAGNEQIHVSGVRAINGQDANAVVAEMLDANLVTTAVGPNVLKLIAPTIAKGLAERVNKNVQPLNIIACENAIGGSSMLKEYVYQHLSEADQRKVDELVGFPNAAVDRIVPLQKHEDKLRVAVEPFFEWVVERANMVGEVPPIEGVDYVPNLEPYIERKLYTVNTGHATAAYLGYYFGYKAIAAALRDEFIQNTTKQALMETSHLLTTKYHFSSEQQERYIEKIMNRFSNPYLSDVVTRIGRSPIRKLGPNDRLVGPAVQLLNLGVTPEHLCIGIAAAFQFNYEYDEEAVQIQKDIKEKGLAETIALYTGIGSDSPLFSLIMEKVKMLNALRADRSKYMK</sequence>
<reference evidence="10" key="1">
    <citation type="submission" date="2017-05" db="EMBL/GenBank/DDBJ databases">
        <authorList>
            <person name="Varghese N."/>
            <person name="Submissions S."/>
        </authorList>
    </citation>
    <scope>NUCLEOTIDE SEQUENCE</scope>
    <source>
        <strain evidence="10">DSM 45262</strain>
    </source>
</reference>
<dbReference type="Gene3D" id="3.40.50.720">
    <property type="entry name" value="NAD(P)-binding Rossmann-like Domain"/>
    <property type="match status" value="1"/>
</dbReference>
<dbReference type="PANTHER" id="PTHR30524">
    <property type="entry name" value="MANNITOL-1-PHOSPHATE 5-DEHYDROGENASE"/>
    <property type="match status" value="1"/>
</dbReference>
<dbReference type="InterPro" id="IPR008927">
    <property type="entry name" value="6-PGluconate_DH-like_C_sf"/>
</dbReference>
<comment type="similarity">
    <text evidence="1 7">Belongs to the mannitol dehydrogenase family.</text>
</comment>
<dbReference type="InterPro" id="IPR036291">
    <property type="entry name" value="NAD(P)-bd_dom_sf"/>
</dbReference>
<dbReference type="InterPro" id="IPR013118">
    <property type="entry name" value="Mannitol_DH_C"/>
</dbReference>
<dbReference type="InterPro" id="IPR013328">
    <property type="entry name" value="6PGD_dom2"/>
</dbReference>
<evidence type="ECO:0000256" key="2">
    <source>
        <dbReference type="ARBA" id="ARBA00012939"/>
    </source>
</evidence>
<dbReference type="GO" id="GO:0019592">
    <property type="term" value="P:mannitol catabolic process"/>
    <property type="evidence" value="ECO:0007669"/>
    <property type="project" value="TreeGrafter"/>
</dbReference>
<proteinExistence type="inferred from homology"/>
<dbReference type="SUPFAM" id="SSF48179">
    <property type="entry name" value="6-phosphogluconate dehydrogenase C-terminal domain-like"/>
    <property type="match status" value="1"/>
</dbReference>